<comment type="caution">
    <text evidence="3">The sequence shown here is derived from an EMBL/GenBank/DDBJ whole genome shotgun (WGS) entry which is preliminary data.</text>
</comment>
<name>A0A0R1ZL15_9LACO</name>
<protein>
    <submittedName>
        <fullName evidence="3">Signal transduction diguanylate cyclase</fullName>
    </submittedName>
</protein>
<proteinExistence type="predicted"/>
<dbReference type="GO" id="GO:0052621">
    <property type="term" value="F:diguanylate cyclase activity"/>
    <property type="evidence" value="ECO:0007669"/>
    <property type="project" value="TreeGrafter"/>
</dbReference>
<dbReference type="AlphaFoldDB" id="A0A0R1ZL15"/>
<feature type="transmembrane region" description="Helical" evidence="1">
    <location>
        <begin position="75"/>
        <end position="93"/>
    </location>
</feature>
<dbReference type="SMART" id="SM00267">
    <property type="entry name" value="GGDEF"/>
    <property type="match status" value="1"/>
</dbReference>
<dbReference type="RefSeq" id="WP_054678224.1">
    <property type="nucleotide sequence ID" value="NZ_AYYO01000014.1"/>
</dbReference>
<dbReference type="PANTHER" id="PTHR45138">
    <property type="entry name" value="REGULATORY COMPONENTS OF SENSORY TRANSDUCTION SYSTEM"/>
    <property type="match status" value="1"/>
</dbReference>
<dbReference type="InterPro" id="IPR000160">
    <property type="entry name" value="GGDEF_dom"/>
</dbReference>
<dbReference type="PROSITE" id="PS50887">
    <property type="entry name" value="GGDEF"/>
    <property type="match status" value="1"/>
</dbReference>
<keyword evidence="1" id="KW-1133">Transmembrane helix</keyword>
<dbReference type="SUPFAM" id="SSF55073">
    <property type="entry name" value="Nucleotide cyclase"/>
    <property type="match status" value="1"/>
</dbReference>
<evidence type="ECO:0000259" key="2">
    <source>
        <dbReference type="PROSITE" id="PS50887"/>
    </source>
</evidence>
<reference evidence="3 4" key="1">
    <citation type="journal article" date="2015" name="Genome Announc.">
        <title>Expanding the biotechnology potential of lactobacilli through comparative genomics of 213 strains and associated genera.</title>
        <authorList>
            <person name="Sun Z."/>
            <person name="Harris H.M."/>
            <person name="McCann A."/>
            <person name="Guo C."/>
            <person name="Argimon S."/>
            <person name="Zhang W."/>
            <person name="Yang X."/>
            <person name="Jeffery I.B."/>
            <person name="Cooney J.C."/>
            <person name="Kagawa T.F."/>
            <person name="Liu W."/>
            <person name="Song Y."/>
            <person name="Salvetti E."/>
            <person name="Wrobel A."/>
            <person name="Rasinkangas P."/>
            <person name="Parkhill J."/>
            <person name="Rea M.C."/>
            <person name="O'Sullivan O."/>
            <person name="Ritari J."/>
            <person name="Douillard F.P."/>
            <person name="Paul Ross R."/>
            <person name="Yang R."/>
            <person name="Briner A.E."/>
            <person name="Felis G.E."/>
            <person name="de Vos W.M."/>
            <person name="Barrangou R."/>
            <person name="Klaenhammer T.R."/>
            <person name="Caufield P.W."/>
            <person name="Cui Y."/>
            <person name="Zhang H."/>
            <person name="O'Toole P.W."/>
        </authorList>
    </citation>
    <scope>NUCLEOTIDE SEQUENCE [LARGE SCALE GENOMIC DNA]</scope>
    <source>
        <strain evidence="3 4">DSM 20505</strain>
    </source>
</reference>
<dbReference type="Proteomes" id="UP000051679">
    <property type="component" value="Unassembled WGS sequence"/>
</dbReference>
<dbReference type="InterPro" id="IPR050469">
    <property type="entry name" value="Diguanylate_Cyclase"/>
</dbReference>
<evidence type="ECO:0000313" key="3">
    <source>
        <dbReference type="EMBL" id="KRM55678.1"/>
    </source>
</evidence>
<dbReference type="Pfam" id="PF00990">
    <property type="entry name" value="GGDEF"/>
    <property type="match status" value="1"/>
</dbReference>
<dbReference type="PATRIC" id="fig|1291052.5.peg.1068"/>
<feature type="transmembrane region" description="Helical" evidence="1">
    <location>
        <begin position="174"/>
        <end position="191"/>
    </location>
</feature>
<evidence type="ECO:0000256" key="1">
    <source>
        <dbReference type="SAM" id="Phobius"/>
    </source>
</evidence>
<dbReference type="NCBIfam" id="TIGR00254">
    <property type="entry name" value="GGDEF"/>
    <property type="match status" value="1"/>
</dbReference>
<dbReference type="GO" id="GO:0043709">
    <property type="term" value="P:cell adhesion involved in single-species biofilm formation"/>
    <property type="evidence" value="ECO:0007669"/>
    <property type="project" value="TreeGrafter"/>
</dbReference>
<feature type="transmembrane region" description="Helical" evidence="1">
    <location>
        <begin position="6"/>
        <end position="26"/>
    </location>
</feature>
<dbReference type="STRING" id="1291052.FC18_GL001050"/>
<keyword evidence="1" id="KW-0472">Membrane</keyword>
<dbReference type="InterPro" id="IPR043128">
    <property type="entry name" value="Rev_trsase/Diguanyl_cyclase"/>
</dbReference>
<dbReference type="Gene3D" id="3.30.70.270">
    <property type="match status" value="1"/>
</dbReference>
<keyword evidence="4" id="KW-1185">Reference proteome</keyword>
<gene>
    <name evidence="3" type="ORF">FC18_GL001050</name>
</gene>
<dbReference type="CDD" id="cd01949">
    <property type="entry name" value="GGDEF"/>
    <property type="match status" value="1"/>
</dbReference>
<feature type="transmembrane region" description="Helical" evidence="1">
    <location>
        <begin position="105"/>
        <end position="132"/>
    </location>
</feature>
<feature type="transmembrane region" description="Helical" evidence="1">
    <location>
        <begin position="38"/>
        <end position="63"/>
    </location>
</feature>
<dbReference type="InterPro" id="IPR029787">
    <property type="entry name" value="Nucleotide_cyclase"/>
</dbReference>
<dbReference type="EMBL" id="AYYO01000014">
    <property type="protein sequence ID" value="KRM55678.1"/>
    <property type="molecule type" value="Genomic_DNA"/>
</dbReference>
<accession>A0A0R1ZL15</accession>
<dbReference type="GO" id="GO:1902201">
    <property type="term" value="P:negative regulation of bacterial-type flagellum-dependent cell motility"/>
    <property type="evidence" value="ECO:0007669"/>
    <property type="project" value="TreeGrafter"/>
</dbReference>
<dbReference type="PANTHER" id="PTHR45138:SF9">
    <property type="entry name" value="DIGUANYLATE CYCLASE DGCM-RELATED"/>
    <property type="match status" value="1"/>
</dbReference>
<organism evidence="3 4">
    <name type="scientific">Lacticaseibacillus sharpeae JCM 1186 = DSM 20505</name>
    <dbReference type="NCBI Taxonomy" id="1291052"/>
    <lineage>
        <taxon>Bacteria</taxon>
        <taxon>Bacillati</taxon>
        <taxon>Bacillota</taxon>
        <taxon>Bacilli</taxon>
        <taxon>Lactobacillales</taxon>
        <taxon>Lactobacillaceae</taxon>
        <taxon>Lacticaseibacillus</taxon>
    </lineage>
</organism>
<feature type="transmembrane region" description="Helical" evidence="1">
    <location>
        <begin position="147"/>
        <end position="167"/>
    </location>
</feature>
<evidence type="ECO:0000313" key="4">
    <source>
        <dbReference type="Proteomes" id="UP000051679"/>
    </source>
</evidence>
<sequence length="373" mass="42024">MFVETLKVLFWSVLGALGFAVLFNLLENIGNRYASKHHLLGVFAQEIPLTIGISAIMLIMRALNIPANQSDIHEYWMLISLQLIFMLYTDLMVHSVWTFSIIKVFAAISLVGTGGMTILAWLLFMVTGLVIFTESHYSSNWSPDNPLLFAIPPVIVNIAFWALMWLGWHPTFQIIATNFIGFICAFALLFINGRTQRVDQQIVARLTHEVQFDALTGVRNWLMFQEDFNREYSQAKDKTKLGVIALDLDNFKQVNDTFGHLVGNEVLTATATALEKALQDHDPSFHIYRTGGEEFTIILPHTDQVFAKSITEECQRVIRDLRIETGQGPLTLTASFGLTQAQPGDRDATATFRRADKMLYISKQSGRDTISIA</sequence>
<dbReference type="GO" id="GO:0005886">
    <property type="term" value="C:plasma membrane"/>
    <property type="evidence" value="ECO:0007669"/>
    <property type="project" value="TreeGrafter"/>
</dbReference>
<keyword evidence="1" id="KW-0812">Transmembrane</keyword>
<feature type="domain" description="GGDEF" evidence="2">
    <location>
        <begin position="239"/>
        <end position="373"/>
    </location>
</feature>